<dbReference type="RefSeq" id="WP_118259919.1">
    <property type="nucleotide sequence ID" value="NZ_CALBWO010000029.1"/>
</dbReference>
<comment type="caution">
    <text evidence="3">The sequence shown here is derived from an EMBL/GenBank/DDBJ whole genome shotgun (WGS) entry which is preliminary data.</text>
</comment>
<feature type="domain" description="DUF3857" evidence="2">
    <location>
        <begin position="49"/>
        <end position="203"/>
    </location>
</feature>
<dbReference type="Pfam" id="PF12969">
    <property type="entry name" value="DUF3857"/>
    <property type="match status" value="1"/>
</dbReference>
<organism evidence="3 4">
    <name type="scientific">Butyricimonas virosa</name>
    <dbReference type="NCBI Taxonomy" id="544645"/>
    <lineage>
        <taxon>Bacteria</taxon>
        <taxon>Pseudomonadati</taxon>
        <taxon>Bacteroidota</taxon>
        <taxon>Bacteroidia</taxon>
        <taxon>Bacteroidales</taxon>
        <taxon>Odoribacteraceae</taxon>
        <taxon>Butyricimonas</taxon>
    </lineage>
</organism>
<reference evidence="3 4" key="1">
    <citation type="submission" date="2018-08" db="EMBL/GenBank/DDBJ databases">
        <title>A genome reference for cultivated species of the human gut microbiota.</title>
        <authorList>
            <person name="Zou Y."/>
            <person name="Xue W."/>
            <person name="Luo G."/>
        </authorList>
    </citation>
    <scope>NUCLEOTIDE SEQUENCE [LARGE SCALE GENOMIC DNA]</scope>
    <source>
        <strain evidence="3 4">AF14-49</strain>
    </source>
</reference>
<gene>
    <name evidence="3" type="ORF">DWW18_08365</name>
</gene>
<dbReference type="Pfam" id="PF01841">
    <property type="entry name" value="Transglut_core"/>
    <property type="match status" value="1"/>
</dbReference>
<dbReference type="EMBL" id="QRZA01000008">
    <property type="protein sequence ID" value="RGV34319.1"/>
    <property type="molecule type" value="Genomic_DNA"/>
</dbReference>
<accession>A0A412X1T1</accession>
<evidence type="ECO:0000259" key="1">
    <source>
        <dbReference type="Pfam" id="PF01841"/>
    </source>
</evidence>
<name>A0A412X1T1_9BACT</name>
<evidence type="ECO:0000313" key="4">
    <source>
        <dbReference type="Proteomes" id="UP000283589"/>
    </source>
</evidence>
<evidence type="ECO:0000259" key="2">
    <source>
        <dbReference type="Pfam" id="PF12969"/>
    </source>
</evidence>
<dbReference type="Gene3D" id="2.60.120.1130">
    <property type="match status" value="1"/>
</dbReference>
<dbReference type="Gene3D" id="3.10.620.30">
    <property type="match status" value="1"/>
</dbReference>
<dbReference type="SUPFAM" id="SSF54001">
    <property type="entry name" value="Cysteine proteinases"/>
    <property type="match status" value="1"/>
</dbReference>
<dbReference type="InterPro" id="IPR038765">
    <property type="entry name" value="Papain-like_cys_pep_sf"/>
</dbReference>
<protein>
    <submittedName>
        <fullName evidence="3">DUF3857 domain-containing protein</fullName>
    </submittedName>
</protein>
<dbReference type="Proteomes" id="UP000283589">
    <property type="component" value="Unassembled WGS sequence"/>
</dbReference>
<sequence>MKYWLIGILFTCCWYFSVAQKIEFEGLNEYMISDVRHFTILNAKESRMERKYQAMILNEYAENLNKIVLYYSKFSKIVSLKVSVSGVDGKVIKCYSLKDCRDMTGDWSAVASESRVKYLDIVQSHYPYILNVEYRVDDKGSMFYPTWVPVGDEKQGIKSSTFIVSDPQNVGFRYRNGNVAEPKYESEGTGSRYTWEVHDVRPVVSEPFAGKLEDVLPVVYLAPVNFEMGGYKGNMESWENYGKWIYQLCSGRDDLKPEQLAEIKKECDTLSSVRDKVRAVYRYVQKNTRYVSVQLGIGGWQPFAASHVHQNKFGDCKALAFYTCALLKAVGIPSFYTLIRAGSHVDEIPEDFPTARFNHVIVTVPVERDTIWLECTSQMSPMGYMGTFTSDRNCLLIGENGGRLMRTRKYGEADNLQKTEVDVRLHSSGDADFELKRVFTGLEIENGGFLDLSRQSESDKRKWIQDHADYGNLELADYRIQPLSGDEVPRTGYDVKGVLRGFASASTGRLFLTPCRFSHIFDIKLTAKERMSPIVIRYPYVQEDSILISLPEGYRVEGRIFPVSLTTSYGAYNMEVREEGGKLRIKRSFCLKAGTFPKTDYDKFKDFITKVQLADRSRLVLVKN</sequence>
<evidence type="ECO:0000313" key="3">
    <source>
        <dbReference type="EMBL" id="RGV34319.1"/>
    </source>
</evidence>
<dbReference type="AlphaFoldDB" id="A0A412X1T1"/>
<dbReference type="Gene3D" id="2.60.40.3140">
    <property type="match status" value="1"/>
</dbReference>
<dbReference type="InterPro" id="IPR024618">
    <property type="entry name" value="DUF3857"/>
</dbReference>
<dbReference type="InterPro" id="IPR002931">
    <property type="entry name" value="Transglutaminase-like"/>
</dbReference>
<proteinExistence type="predicted"/>
<feature type="domain" description="Transglutaminase-like" evidence="1">
    <location>
        <begin position="270"/>
        <end position="334"/>
    </location>
</feature>